<sequence>MYNQMIECCQQNLQVQKTAWLDSILNAVILRIIELKHHLEKLEGSRFQFLGYGLIEVHHTVYDIGMTKIPKRLTRPAHIQAKLEDIFAGVKEKRMMAQIEEEAAETVDTEKPVEWWDAETNGETTSNKEPSKKDNIPEALQMTRKYVALIMAHEKTRQVITWDKHRKLTREMWEKDLMGELKPKARPEVRKRSANLIHTVFRVYFKLKRERIERCKRDELLGLNLCDAPIFGVQQEQAEVMLKNRSKLYEKHEKKHLEHRNKLKDEYMKNKKAVLCEELRDQIIEWFIEWFESVQFFYDLPKEGSVAIFRGEIPEPFDWLKENTALALKKEADKKKSPQDAIDYYHKSWDMFDIWETMDVKEKHVDKINLNDAIMQVQLEVLPEVDEEMRQELRKLKQALKNDYKTNEEEMPVNLTKRPKRKRVKKAPKSKFDDKVVDMIEKLIEQGFILEYSKQKLEDFIGDPNFGGEDLRAQTLPASPFHFEIRQYWWERCRDVSCGFRRMLLVGPDCSGRTNLIYGLASINDAVLFELDPHNVQGGSESASFLKRLVKMVVTCARALQPSVIRIKHVEKLFYSKIPPEEADMNLKIIKTYFVTKLFKTINKADNITVIATCTEPWLATASALLKQFPEVLLLPNSGYSLVVQVLKEWVYRSVSQERVQCCLREICHQEAEEEEG</sequence>
<dbReference type="EMBL" id="KZ150301">
    <property type="protein sequence ID" value="PZC71535.1"/>
    <property type="molecule type" value="Genomic_DNA"/>
</dbReference>
<gene>
    <name evidence="4" type="primary">HaOG213179</name>
    <name evidence="4" type="ORF">B5X24_HaOG213179</name>
</gene>
<dbReference type="PANTHER" id="PTHR14690">
    <property type="entry name" value="IQ MOTIF CONTAINING WITH AAA DOMAIN 1"/>
    <property type="match status" value="1"/>
</dbReference>
<dbReference type="SUPFAM" id="SSF52540">
    <property type="entry name" value="P-loop containing nucleoside triphosphate hydrolases"/>
    <property type="match status" value="1"/>
</dbReference>
<dbReference type="Gene3D" id="3.40.50.300">
    <property type="entry name" value="P-loop containing nucleotide triphosphate hydrolases"/>
    <property type="match status" value="1"/>
</dbReference>
<dbReference type="InterPro" id="IPR003959">
    <property type="entry name" value="ATPase_AAA_core"/>
</dbReference>
<organism evidence="4 5">
    <name type="scientific">Helicoverpa armigera</name>
    <name type="common">Cotton bollworm</name>
    <name type="synonym">Heliothis armigera</name>
    <dbReference type="NCBI Taxonomy" id="29058"/>
    <lineage>
        <taxon>Eukaryota</taxon>
        <taxon>Metazoa</taxon>
        <taxon>Ecdysozoa</taxon>
        <taxon>Arthropoda</taxon>
        <taxon>Hexapoda</taxon>
        <taxon>Insecta</taxon>
        <taxon>Pterygota</taxon>
        <taxon>Neoptera</taxon>
        <taxon>Endopterygota</taxon>
        <taxon>Lepidoptera</taxon>
        <taxon>Glossata</taxon>
        <taxon>Ditrysia</taxon>
        <taxon>Noctuoidea</taxon>
        <taxon>Noctuidae</taxon>
        <taxon>Heliothinae</taxon>
        <taxon>Helicoverpa</taxon>
    </lineage>
</organism>
<evidence type="ECO:0000256" key="1">
    <source>
        <dbReference type="SAM" id="Coils"/>
    </source>
</evidence>
<evidence type="ECO:0000259" key="3">
    <source>
        <dbReference type="Pfam" id="PF00004"/>
    </source>
</evidence>
<keyword evidence="1" id="KW-0175">Coiled coil</keyword>
<feature type="coiled-coil region" evidence="1">
    <location>
        <begin position="382"/>
        <end position="410"/>
    </location>
</feature>
<dbReference type="GO" id="GO:0016887">
    <property type="term" value="F:ATP hydrolysis activity"/>
    <property type="evidence" value="ECO:0007669"/>
    <property type="project" value="InterPro"/>
</dbReference>
<keyword evidence="5" id="KW-1185">Reference proteome</keyword>
<dbReference type="AlphaFoldDB" id="A0A2W1BBN2"/>
<dbReference type="Proteomes" id="UP000249218">
    <property type="component" value="Unassembled WGS sequence"/>
</dbReference>
<feature type="region of interest" description="Disordered" evidence="2">
    <location>
        <begin position="102"/>
        <end position="137"/>
    </location>
</feature>
<dbReference type="GO" id="GO:0005524">
    <property type="term" value="F:ATP binding"/>
    <property type="evidence" value="ECO:0007669"/>
    <property type="project" value="InterPro"/>
</dbReference>
<proteinExistence type="predicted"/>
<dbReference type="InterPro" id="IPR027417">
    <property type="entry name" value="P-loop_NTPase"/>
</dbReference>
<accession>A0A2W1BBN2</accession>
<name>A0A2W1BBN2_HELAM</name>
<dbReference type="InterPro" id="IPR052267">
    <property type="entry name" value="N-DRC_Component"/>
</dbReference>
<dbReference type="PANTHER" id="PTHR14690:SF9">
    <property type="entry name" value="GH08353P"/>
    <property type="match status" value="1"/>
</dbReference>
<evidence type="ECO:0000313" key="4">
    <source>
        <dbReference type="EMBL" id="PZC71535.1"/>
    </source>
</evidence>
<dbReference type="OrthoDB" id="6616786at2759"/>
<evidence type="ECO:0000313" key="5">
    <source>
        <dbReference type="Proteomes" id="UP000249218"/>
    </source>
</evidence>
<dbReference type="Pfam" id="PF00004">
    <property type="entry name" value="AAA"/>
    <property type="match status" value="1"/>
</dbReference>
<protein>
    <recommendedName>
        <fullName evidence="3">ATPase AAA-type core domain-containing protein</fullName>
    </recommendedName>
</protein>
<reference evidence="4 5" key="1">
    <citation type="journal article" date="2017" name="BMC Biol.">
        <title>Genomic innovations, transcriptional plasticity and gene loss underlying the evolution and divergence of two highly polyphagous and invasive Helicoverpa pest species.</title>
        <authorList>
            <person name="Pearce S.L."/>
            <person name="Clarke D.F."/>
            <person name="East P.D."/>
            <person name="Elfekih S."/>
            <person name="Gordon K.H."/>
            <person name="Jermiin L.S."/>
            <person name="McGaughran A."/>
            <person name="Oakeshott J.G."/>
            <person name="Papanikolaou A."/>
            <person name="Perera O.P."/>
            <person name="Rane R.V."/>
            <person name="Richards S."/>
            <person name="Tay W.T."/>
            <person name="Walsh T.K."/>
            <person name="Anderson A."/>
            <person name="Anderson C.J."/>
            <person name="Asgari S."/>
            <person name="Board P.G."/>
            <person name="Bretschneider A."/>
            <person name="Campbell P.M."/>
            <person name="Chertemps T."/>
            <person name="Christeller J.T."/>
            <person name="Coppin C.W."/>
            <person name="Downes S.J."/>
            <person name="Duan G."/>
            <person name="Farnsworth C.A."/>
            <person name="Good R.T."/>
            <person name="Han L.B."/>
            <person name="Han Y.C."/>
            <person name="Hatje K."/>
            <person name="Horne I."/>
            <person name="Huang Y.P."/>
            <person name="Hughes D.S."/>
            <person name="Jacquin-Joly E."/>
            <person name="James W."/>
            <person name="Jhangiani S."/>
            <person name="Kollmar M."/>
            <person name="Kuwar S.S."/>
            <person name="Li S."/>
            <person name="Liu N.Y."/>
            <person name="Maibeche M.T."/>
            <person name="Miller J.R."/>
            <person name="Montagne N."/>
            <person name="Perry T."/>
            <person name="Qu J."/>
            <person name="Song S.V."/>
            <person name="Sutton G.G."/>
            <person name="Vogel H."/>
            <person name="Walenz B.P."/>
            <person name="Xu W."/>
            <person name="Zhang H.J."/>
            <person name="Zou Z."/>
            <person name="Batterham P."/>
            <person name="Edwards O.R."/>
            <person name="Feyereisen R."/>
            <person name="Gibbs R.A."/>
            <person name="Heckel D.G."/>
            <person name="McGrath A."/>
            <person name="Robin C."/>
            <person name="Scherer S.E."/>
            <person name="Worley K.C."/>
            <person name="Wu Y.D."/>
        </authorList>
    </citation>
    <scope>NUCLEOTIDE SEQUENCE [LARGE SCALE GENOMIC DNA]</scope>
    <source>
        <strain evidence="4">Harm_GR_Male_#8</strain>
        <tissue evidence="4">Whole organism</tissue>
    </source>
</reference>
<evidence type="ECO:0000256" key="2">
    <source>
        <dbReference type="SAM" id="MobiDB-lite"/>
    </source>
</evidence>
<feature type="domain" description="ATPase AAA-type core" evidence="3">
    <location>
        <begin position="503"/>
        <end position="633"/>
    </location>
</feature>